<comment type="caution">
    <text evidence="2">The sequence shown here is derived from an EMBL/GenBank/DDBJ whole genome shotgun (WGS) entry which is preliminary data.</text>
</comment>
<accession>A0ABT9PD20</accession>
<dbReference type="SMART" id="SM00347">
    <property type="entry name" value="HTH_MARR"/>
    <property type="match status" value="1"/>
</dbReference>
<dbReference type="InterPro" id="IPR036390">
    <property type="entry name" value="WH_DNA-bd_sf"/>
</dbReference>
<dbReference type="GO" id="GO:0003677">
    <property type="term" value="F:DNA binding"/>
    <property type="evidence" value="ECO:0007669"/>
    <property type="project" value="UniProtKB-KW"/>
</dbReference>
<dbReference type="SUPFAM" id="SSF46785">
    <property type="entry name" value="Winged helix' DNA-binding domain"/>
    <property type="match status" value="1"/>
</dbReference>
<name>A0ABT9PD20_9ACTN</name>
<organism evidence="2 3">
    <name type="scientific">Kineosporia succinea</name>
    <dbReference type="NCBI Taxonomy" id="84632"/>
    <lineage>
        <taxon>Bacteria</taxon>
        <taxon>Bacillati</taxon>
        <taxon>Actinomycetota</taxon>
        <taxon>Actinomycetes</taxon>
        <taxon>Kineosporiales</taxon>
        <taxon>Kineosporiaceae</taxon>
        <taxon>Kineosporia</taxon>
    </lineage>
</organism>
<evidence type="ECO:0000259" key="1">
    <source>
        <dbReference type="PROSITE" id="PS50995"/>
    </source>
</evidence>
<dbReference type="Proteomes" id="UP001235712">
    <property type="component" value="Unassembled WGS sequence"/>
</dbReference>
<feature type="domain" description="HTH marR-type" evidence="1">
    <location>
        <begin position="8"/>
        <end position="145"/>
    </location>
</feature>
<dbReference type="InterPro" id="IPR036388">
    <property type="entry name" value="WH-like_DNA-bd_sf"/>
</dbReference>
<keyword evidence="2" id="KW-0238">DNA-binding</keyword>
<gene>
    <name evidence="2" type="ORF">J2S57_006355</name>
</gene>
<evidence type="ECO:0000313" key="3">
    <source>
        <dbReference type="Proteomes" id="UP001235712"/>
    </source>
</evidence>
<dbReference type="InterPro" id="IPR039422">
    <property type="entry name" value="MarR/SlyA-like"/>
</dbReference>
<dbReference type="PANTHER" id="PTHR33164">
    <property type="entry name" value="TRANSCRIPTIONAL REGULATOR, MARR FAMILY"/>
    <property type="match status" value="1"/>
</dbReference>
<evidence type="ECO:0000313" key="2">
    <source>
        <dbReference type="EMBL" id="MDP9830606.1"/>
    </source>
</evidence>
<protein>
    <submittedName>
        <fullName evidence="2">DNA-binding MarR family transcriptional regulator</fullName>
    </submittedName>
</protein>
<reference evidence="2 3" key="1">
    <citation type="submission" date="2023-07" db="EMBL/GenBank/DDBJ databases">
        <title>Sequencing the genomes of 1000 actinobacteria strains.</title>
        <authorList>
            <person name="Klenk H.-P."/>
        </authorList>
    </citation>
    <scope>NUCLEOTIDE SEQUENCE [LARGE SCALE GENOMIC DNA]</scope>
    <source>
        <strain evidence="2 3">DSM 44388</strain>
    </source>
</reference>
<dbReference type="Gene3D" id="1.10.10.10">
    <property type="entry name" value="Winged helix-like DNA-binding domain superfamily/Winged helix DNA-binding domain"/>
    <property type="match status" value="1"/>
</dbReference>
<keyword evidence="3" id="KW-1185">Reference proteome</keyword>
<dbReference type="PROSITE" id="PS50995">
    <property type="entry name" value="HTH_MARR_2"/>
    <property type="match status" value="1"/>
</dbReference>
<dbReference type="Pfam" id="PF12802">
    <property type="entry name" value="MarR_2"/>
    <property type="match status" value="1"/>
</dbReference>
<dbReference type="EMBL" id="JAUSQZ010000001">
    <property type="protein sequence ID" value="MDP9830606.1"/>
    <property type="molecule type" value="Genomic_DNA"/>
</dbReference>
<sequence>MTSEKSERARLLGVLDAAREAMETSTLPAAVRRLLDSDLTFQQVKVLTVLVTRPDGLTVRGLAEHFGVSMASMSTMIDRLVAQDIARRDVDPADSRVRRIHATPHGRDVLRRLVSARPEFEESTLEGLALDDLRALAQGMQAVARAFRPSSSG</sequence>
<dbReference type="InterPro" id="IPR000835">
    <property type="entry name" value="HTH_MarR-typ"/>
</dbReference>
<dbReference type="RefSeq" id="WP_307249672.1">
    <property type="nucleotide sequence ID" value="NZ_JAUSQZ010000001.1"/>
</dbReference>
<proteinExistence type="predicted"/>
<dbReference type="PANTHER" id="PTHR33164:SF57">
    <property type="entry name" value="MARR-FAMILY TRANSCRIPTIONAL REGULATOR"/>
    <property type="match status" value="1"/>
</dbReference>